<reference evidence="2 3" key="1">
    <citation type="submission" date="2017-08" db="EMBL/GenBank/DDBJ databases">
        <title>Acidophilic green algal genome provides insights into adaptation to an acidic environment.</title>
        <authorList>
            <person name="Hirooka S."/>
            <person name="Hirose Y."/>
            <person name="Kanesaki Y."/>
            <person name="Higuchi S."/>
            <person name="Fujiwara T."/>
            <person name="Onuma R."/>
            <person name="Era A."/>
            <person name="Ohbayashi R."/>
            <person name="Uzuka A."/>
            <person name="Nozaki H."/>
            <person name="Yoshikawa H."/>
            <person name="Miyagishima S.Y."/>
        </authorList>
    </citation>
    <scope>NUCLEOTIDE SEQUENCE [LARGE SCALE GENOMIC DNA]</scope>
    <source>
        <strain evidence="2 3">NIES-2499</strain>
    </source>
</reference>
<dbReference type="Proteomes" id="UP000232323">
    <property type="component" value="Unassembled WGS sequence"/>
</dbReference>
<evidence type="ECO:0000313" key="2">
    <source>
        <dbReference type="EMBL" id="GAX86346.1"/>
    </source>
</evidence>
<feature type="region of interest" description="Disordered" evidence="1">
    <location>
        <begin position="35"/>
        <end position="60"/>
    </location>
</feature>
<evidence type="ECO:0000256" key="1">
    <source>
        <dbReference type="SAM" id="MobiDB-lite"/>
    </source>
</evidence>
<accession>A0A250XTH4</accession>
<comment type="caution">
    <text evidence="2">The sequence shown here is derived from an EMBL/GenBank/DDBJ whole genome shotgun (WGS) entry which is preliminary data.</text>
</comment>
<gene>
    <name evidence="2" type="ORF">CEUSTIGMA_g13758.t1</name>
</gene>
<proteinExistence type="predicted"/>
<name>A0A250XTH4_9CHLO</name>
<sequence length="224" mass="23479">MGLPEGVLMRSIMGDSGNVGADPLFESLMQEATKKLGRDSNAGFSSAVASRRSSDYGSSDPLLMANGVSLHHHITPRDSSGGGGNVNIREQPNAVSAGGASADTHGSAAPPRHSEASPAWQPPHGRGDSVAVSSTASADIQQLSGTVALHISGQDFASLQDLSPFAPFASNLSPSSSVDEAYHAIQMPVLTSTMSVQPQLSGKKVRFYFHKFRSRRDSPSNYRS</sequence>
<evidence type="ECO:0000313" key="3">
    <source>
        <dbReference type="Proteomes" id="UP000232323"/>
    </source>
</evidence>
<protein>
    <submittedName>
        <fullName evidence="2">Uncharacterized protein</fullName>
    </submittedName>
</protein>
<dbReference type="EMBL" id="BEGY01000278">
    <property type="protein sequence ID" value="GAX86346.1"/>
    <property type="molecule type" value="Genomic_DNA"/>
</dbReference>
<organism evidence="2 3">
    <name type="scientific">Chlamydomonas eustigma</name>
    <dbReference type="NCBI Taxonomy" id="1157962"/>
    <lineage>
        <taxon>Eukaryota</taxon>
        <taxon>Viridiplantae</taxon>
        <taxon>Chlorophyta</taxon>
        <taxon>core chlorophytes</taxon>
        <taxon>Chlorophyceae</taxon>
        <taxon>CS clade</taxon>
        <taxon>Chlamydomonadales</taxon>
        <taxon>Chlamydomonadaceae</taxon>
        <taxon>Chlamydomonas</taxon>
    </lineage>
</organism>
<dbReference type="AlphaFoldDB" id="A0A250XTH4"/>
<feature type="region of interest" description="Disordered" evidence="1">
    <location>
        <begin position="72"/>
        <end position="131"/>
    </location>
</feature>
<keyword evidence="3" id="KW-1185">Reference proteome</keyword>